<accession>A0A3B0WD55</accession>
<evidence type="ECO:0000313" key="1">
    <source>
        <dbReference type="EMBL" id="VAW42496.1"/>
    </source>
</evidence>
<reference evidence="1" key="1">
    <citation type="submission" date="2018-06" db="EMBL/GenBank/DDBJ databases">
        <authorList>
            <person name="Zhirakovskaya E."/>
        </authorList>
    </citation>
    <scope>NUCLEOTIDE SEQUENCE</scope>
</reference>
<dbReference type="EMBL" id="UOEU01000929">
    <property type="protein sequence ID" value="VAW42496.1"/>
    <property type="molecule type" value="Genomic_DNA"/>
</dbReference>
<feature type="non-terminal residue" evidence="1">
    <location>
        <position position="103"/>
    </location>
</feature>
<proteinExistence type="predicted"/>
<sequence>MTQLKWFGGFLLLLLLVWGSGKPHLQRVGAGESFALYLPLVTVPSSGSNLLPNPSFEGGWYHPDDIPELQIPEGWQFAYDEGDNPLDPASWNVWVPPETRVLT</sequence>
<organism evidence="1">
    <name type="scientific">hydrothermal vent metagenome</name>
    <dbReference type="NCBI Taxonomy" id="652676"/>
    <lineage>
        <taxon>unclassified sequences</taxon>
        <taxon>metagenomes</taxon>
        <taxon>ecological metagenomes</taxon>
    </lineage>
</organism>
<gene>
    <name evidence="1" type="ORF">MNBD_CHLOROFLEXI01-4068</name>
</gene>
<dbReference type="AlphaFoldDB" id="A0A3B0WD55"/>
<protein>
    <submittedName>
        <fullName evidence="1">Uncharacterized protein</fullName>
    </submittedName>
</protein>
<name>A0A3B0WD55_9ZZZZ</name>